<name>A0A915JB81_ROMCU</name>
<dbReference type="AlphaFoldDB" id="A0A915JB81"/>
<evidence type="ECO:0000313" key="2">
    <source>
        <dbReference type="WBParaSite" id="nRc.2.0.1.t23040-RA"/>
    </source>
</evidence>
<evidence type="ECO:0000313" key="1">
    <source>
        <dbReference type="Proteomes" id="UP000887565"/>
    </source>
</evidence>
<proteinExistence type="predicted"/>
<reference evidence="2" key="1">
    <citation type="submission" date="2022-11" db="UniProtKB">
        <authorList>
            <consortium name="WormBaseParasite"/>
        </authorList>
    </citation>
    <scope>IDENTIFICATION</scope>
</reference>
<keyword evidence="1" id="KW-1185">Reference proteome</keyword>
<dbReference type="Proteomes" id="UP000887565">
    <property type="component" value="Unplaced"/>
</dbReference>
<dbReference type="WBParaSite" id="nRc.2.0.1.t23040-RA">
    <property type="protein sequence ID" value="nRc.2.0.1.t23040-RA"/>
    <property type="gene ID" value="nRc.2.0.1.g23040"/>
</dbReference>
<accession>A0A915JB81</accession>
<protein>
    <submittedName>
        <fullName evidence="2">Uncharacterized protein</fullName>
    </submittedName>
</protein>
<sequence length="73" mass="7887">MHNIGEVRTAQYKVGGVSGKDWRITTEYPCCGLSPKLGISVVGGSSISVVKNISPPSPIPRSKLRTEERSINF</sequence>
<organism evidence="1 2">
    <name type="scientific">Romanomermis culicivorax</name>
    <name type="common">Nematode worm</name>
    <dbReference type="NCBI Taxonomy" id="13658"/>
    <lineage>
        <taxon>Eukaryota</taxon>
        <taxon>Metazoa</taxon>
        <taxon>Ecdysozoa</taxon>
        <taxon>Nematoda</taxon>
        <taxon>Enoplea</taxon>
        <taxon>Dorylaimia</taxon>
        <taxon>Mermithida</taxon>
        <taxon>Mermithoidea</taxon>
        <taxon>Mermithidae</taxon>
        <taxon>Romanomermis</taxon>
    </lineage>
</organism>